<dbReference type="Gene3D" id="1.20.120.330">
    <property type="entry name" value="Nucleotidyltransferases domain 2"/>
    <property type="match status" value="1"/>
</dbReference>
<gene>
    <name evidence="3" type="ORF">ENS56_08335</name>
</gene>
<dbReference type="SUPFAM" id="SSF81593">
    <property type="entry name" value="Nucleotidyltransferase substrate binding subunit/domain"/>
    <property type="match status" value="1"/>
</dbReference>
<dbReference type="AlphaFoldDB" id="A0A832DH68"/>
<accession>A0A832DH68</accession>
<comment type="similarity">
    <text evidence="1">Belongs to the UPF0332 family.</text>
</comment>
<organism evidence="3">
    <name type="scientific">Ignavibacterium album</name>
    <dbReference type="NCBI Taxonomy" id="591197"/>
    <lineage>
        <taxon>Bacteria</taxon>
        <taxon>Pseudomonadati</taxon>
        <taxon>Ignavibacteriota</taxon>
        <taxon>Ignavibacteria</taxon>
        <taxon>Ignavibacteriales</taxon>
        <taxon>Ignavibacteriaceae</taxon>
        <taxon>Ignavibacterium</taxon>
    </lineage>
</organism>
<sequence>MDDASLNLSKYRLEKAEVELSISKILFEKGFYAKSLNSSYYAMFHSVRALLALDKLDSKKHSGILNYFNNIYIRTNKISSEYFKFISSAFNIRLQSDYNDFFIASRKEAENQINNAEKFLEKIKEYLLKQTRNS</sequence>
<dbReference type="InterPro" id="IPR052226">
    <property type="entry name" value="UPF0332_toxin"/>
</dbReference>
<name>A0A832DH68_9BACT</name>
<evidence type="ECO:0000259" key="2">
    <source>
        <dbReference type="PROSITE" id="PS50910"/>
    </source>
</evidence>
<evidence type="ECO:0000313" key="3">
    <source>
        <dbReference type="EMBL" id="HGT48028.1"/>
    </source>
</evidence>
<dbReference type="PROSITE" id="PS50910">
    <property type="entry name" value="HEPN"/>
    <property type="match status" value="1"/>
</dbReference>
<evidence type="ECO:0000256" key="1">
    <source>
        <dbReference type="ARBA" id="ARBA00038248"/>
    </source>
</evidence>
<dbReference type="PANTHER" id="PTHR36565">
    <property type="entry name" value="UPF0332 PROTEIN TM_1000"/>
    <property type="match status" value="1"/>
</dbReference>
<comment type="caution">
    <text evidence="3">The sequence shown here is derived from an EMBL/GenBank/DDBJ whole genome shotgun (WGS) entry which is preliminary data.</text>
</comment>
<dbReference type="PANTHER" id="PTHR36565:SF1">
    <property type="entry name" value="UPF0332 PROTEIN TM_1000"/>
    <property type="match status" value="1"/>
</dbReference>
<protein>
    <submittedName>
        <fullName evidence="3">HEPN domain-containing protein</fullName>
    </submittedName>
</protein>
<dbReference type="Pfam" id="PF05168">
    <property type="entry name" value="HEPN"/>
    <property type="match status" value="1"/>
</dbReference>
<feature type="domain" description="HEPN" evidence="2">
    <location>
        <begin position="13"/>
        <end position="119"/>
    </location>
</feature>
<dbReference type="EMBL" id="DSVI01000010">
    <property type="protein sequence ID" value="HGT48028.1"/>
    <property type="molecule type" value="Genomic_DNA"/>
</dbReference>
<reference evidence="3" key="1">
    <citation type="journal article" date="2020" name="mSystems">
        <title>Genome- and Community-Level Interaction Insights into Carbon Utilization and Element Cycling Functions of Hydrothermarchaeota in Hydrothermal Sediment.</title>
        <authorList>
            <person name="Zhou Z."/>
            <person name="Liu Y."/>
            <person name="Xu W."/>
            <person name="Pan J."/>
            <person name="Luo Z.H."/>
            <person name="Li M."/>
        </authorList>
    </citation>
    <scope>NUCLEOTIDE SEQUENCE [LARGE SCALE GENOMIC DNA]</scope>
    <source>
        <strain evidence="3">SpSt-500</strain>
    </source>
</reference>
<dbReference type="InterPro" id="IPR007842">
    <property type="entry name" value="HEPN_dom"/>
</dbReference>
<proteinExistence type="inferred from homology"/>